<proteinExistence type="predicted"/>
<evidence type="ECO:0000256" key="1">
    <source>
        <dbReference type="SAM" id="MobiDB-lite"/>
    </source>
</evidence>
<organism evidence="2 3">
    <name type="scientific">Pseudozyma flocculosa</name>
    <dbReference type="NCBI Taxonomy" id="84751"/>
    <lineage>
        <taxon>Eukaryota</taxon>
        <taxon>Fungi</taxon>
        <taxon>Dikarya</taxon>
        <taxon>Basidiomycota</taxon>
        <taxon>Ustilaginomycotina</taxon>
        <taxon>Ustilaginomycetes</taxon>
        <taxon>Ustilaginales</taxon>
        <taxon>Ustilaginaceae</taxon>
        <taxon>Pseudozyma</taxon>
    </lineage>
</organism>
<dbReference type="GO" id="GO:0005684">
    <property type="term" value="C:U2-type spliceosomal complex"/>
    <property type="evidence" value="ECO:0007669"/>
    <property type="project" value="TreeGrafter"/>
</dbReference>
<protein>
    <submittedName>
        <fullName evidence="2">Related to Coiled-coil domain-containing protein 12 (CCDC12)</fullName>
    </submittedName>
</protein>
<dbReference type="InterPro" id="IPR013169">
    <property type="entry name" value="mRNA_splic_Cwf18-like"/>
</dbReference>
<reference evidence="2 3" key="1">
    <citation type="submission" date="2018-03" db="EMBL/GenBank/DDBJ databases">
        <authorList>
            <person name="Guldener U."/>
        </authorList>
    </citation>
    <scope>NUCLEOTIDE SEQUENCE [LARGE SCALE GENOMIC DNA]</scope>
    <source>
        <strain evidence="2 3">DAOM196992</strain>
    </source>
</reference>
<dbReference type="Proteomes" id="UP000323386">
    <property type="component" value="Unassembled WGS sequence"/>
</dbReference>
<gene>
    <name evidence="2" type="ORF">PSFLO_03068</name>
</gene>
<feature type="region of interest" description="Disordered" evidence="1">
    <location>
        <begin position="160"/>
        <end position="180"/>
    </location>
</feature>
<keyword evidence="3" id="KW-1185">Reference proteome</keyword>
<feature type="compositionally biased region" description="Acidic residues" evidence="1">
    <location>
        <begin position="170"/>
        <end position="180"/>
    </location>
</feature>
<dbReference type="GO" id="GO:0071014">
    <property type="term" value="C:post-mRNA release spliceosomal complex"/>
    <property type="evidence" value="ECO:0007669"/>
    <property type="project" value="TreeGrafter"/>
</dbReference>
<dbReference type="Pfam" id="PF08315">
    <property type="entry name" value="cwf18"/>
    <property type="match status" value="1"/>
</dbReference>
<evidence type="ECO:0000313" key="2">
    <source>
        <dbReference type="EMBL" id="SPO37593.1"/>
    </source>
</evidence>
<name>A0A5C3EZ88_9BASI</name>
<dbReference type="OrthoDB" id="10261348at2759"/>
<evidence type="ECO:0000313" key="3">
    <source>
        <dbReference type="Proteomes" id="UP000323386"/>
    </source>
</evidence>
<accession>A0A5C3EZ88</accession>
<dbReference type="EMBL" id="OOIP01000007">
    <property type="protein sequence ID" value="SPO37593.1"/>
    <property type="molecule type" value="Genomic_DNA"/>
</dbReference>
<dbReference type="PANTHER" id="PTHR31551">
    <property type="entry name" value="PRE-MRNA-SPLICING FACTOR CWF18"/>
    <property type="match status" value="1"/>
</dbReference>
<dbReference type="AlphaFoldDB" id="A0A5C3EZ88"/>
<dbReference type="PANTHER" id="PTHR31551:SF1">
    <property type="entry name" value="COILED-COIL DOMAIN-CONTAINING PROTEIN 12"/>
    <property type="match status" value="1"/>
</dbReference>
<sequence>MEAASIARKSKLEALRKRKADEAAGLVDASANDDGDGRDVGLIVKRHFRNYDPQTGQVRRFGGPKDLKDTVEEAVRGLQEQTIALDDLKRAEELDLTNIAPKRANWDLKRDMERRLQKLQRRDKEAILILIRQRIQAQQKAATGSSTSSVQADLTAATAEMAATATADVDAADLSDSDDE</sequence>
<feature type="compositionally biased region" description="Low complexity" evidence="1">
    <location>
        <begin position="160"/>
        <end position="169"/>
    </location>
</feature>